<keyword evidence="5 8" id="KW-0812">Transmembrane</keyword>
<evidence type="ECO:0000313" key="10">
    <source>
        <dbReference type="Proteomes" id="UP000826300"/>
    </source>
</evidence>
<dbReference type="Pfam" id="PF01594">
    <property type="entry name" value="AI-2E_transport"/>
    <property type="match status" value="1"/>
</dbReference>
<evidence type="ECO:0000256" key="7">
    <source>
        <dbReference type="ARBA" id="ARBA00023136"/>
    </source>
</evidence>
<dbReference type="EMBL" id="CP069370">
    <property type="protein sequence ID" value="QYZ69855.1"/>
    <property type="molecule type" value="Genomic_DNA"/>
</dbReference>
<evidence type="ECO:0000256" key="3">
    <source>
        <dbReference type="ARBA" id="ARBA00022448"/>
    </source>
</evidence>
<feature type="transmembrane region" description="Helical" evidence="8">
    <location>
        <begin position="233"/>
        <end position="251"/>
    </location>
</feature>
<feature type="transmembrane region" description="Helical" evidence="8">
    <location>
        <begin position="293"/>
        <end position="314"/>
    </location>
</feature>
<evidence type="ECO:0000256" key="6">
    <source>
        <dbReference type="ARBA" id="ARBA00022989"/>
    </source>
</evidence>
<evidence type="ECO:0000256" key="2">
    <source>
        <dbReference type="ARBA" id="ARBA00009773"/>
    </source>
</evidence>
<evidence type="ECO:0000313" key="9">
    <source>
        <dbReference type="EMBL" id="QYZ69855.1"/>
    </source>
</evidence>
<dbReference type="AlphaFoldDB" id="A0A8G0ZWA3"/>
<feature type="transmembrane region" description="Helical" evidence="8">
    <location>
        <begin position="257"/>
        <end position="286"/>
    </location>
</feature>
<evidence type="ECO:0000256" key="5">
    <source>
        <dbReference type="ARBA" id="ARBA00022692"/>
    </source>
</evidence>
<dbReference type="KEGG" id="nsm:JO391_19545"/>
<keyword evidence="6 8" id="KW-1133">Transmembrane helix</keyword>
<evidence type="ECO:0000256" key="4">
    <source>
        <dbReference type="ARBA" id="ARBA00022475"/>
    </source>
</evidence>
<keyword evidence="4" id="KW-1003">Cell membrane</keyword>
<keyword evidence="10" id="KW-1185">Reference proteome</keyword>
<evidence type="ECO:0000256" key="8">
    <source>
        <dbReference type="SAM" id="Phobius"/>
    </source>
</evidence>
<keyword evidence="3" id="KW-0813">Transport</keyword>
<comment type="subcellular location">
    <subcellularLocation>
        <location evidence="1">Cell membrane</location>
        <topology evidence="1">Multi-pass membrane protein</topology>
    </subcellularLocation>
</comment>
<keyword evidence="7 8" id="KW-0472">Membrane</keyword>
<feature type="transmembrane region" description="Helical" evidence="8">
    <location>
        <begin position="326"/>
        <end position="352"/>
    </location>
</feature>
<dbReference type="InterPro" id="IPR002549">
    <property type="entry name" value="AI-2E-like"/>
</dbReference>
<name>A0A8G0ZWA3_9RHOB</name>
<protein>
    <submittedName>
        <fullName evidence="9">AI-2E family transporter</fullName>
    </submittedName>
</protein>
<accession>A0A8G0ZWA3</accession>
<reference evidence="9" key="1">
    <citation type="submission" date="2021-02" db="EMBL/GenBank/DDBJ databases">
        <title>Rhodobacter shimadae sp. nov., an aerobic anoxygenic phototrophic bacterium isolated from a hot spring.</title>
        <authorList>
            <person name="Muramatsu S."/>
            <person name="Haruta S."/>
            <person name="Hirose S."/>
            <person name="Hanada S."/>
        </authorList>
    </citation>
    <scope>NUCLEOTIDE SEQUENCE</scope>
    <source>
        <strain evidence="9">N10</strain>
    </source>
</reference>
<dbReference type="PANTHER" id="PTHR21716">
    <property type="entry name" value="TRANSMEMBRANE PROTEIN"/>
    <property type="match status" value="1"/>
</dbReference>
<dbReference type="RefSeq" id="WP_220662071.1">
    <property type="nucleotide sequence ID" value="NZ_CP069370.1"/>
</dbReference>
<dbReference type="GO" id="GO:0005886">
    <property type="term" value="C:plasma membrane"/>
    <property type="evidence" value="ECO:0007669"/>
    <property type="project" value="UniProtKB-SubCell"/>
</dbReference>
<gene>
    <name evidence="9" type="ORF">JO391_19545</name>
</gene>
<sequence>MDEPQRPQPPDPENLKLDRVEARAAELLLRLVALGLILYSGYALLRPFFPLFLWAVILATALKPLHDGLAARLGGRVKVSATLITLGLLLIAFGPVAALADSLIGTVKAVASHVETHGLRVPALPAFITDLPLVGEQIARFWTSATSNLQATVQKYAPILMPSAGELIGMLGSVAKGVLGVVFAVILTGILLAASTGLSEIGRKLADRLAGRPNGTHVILIATRTIRGVSRGVVGVAVLQALLAGVVLQFFDVAGAGLMAFVGLILCIVQIGLLPIVGPVLIWAWATMPATQALMLTLLLVPITLIDNVLKPVLMSRGLETPASLMLVGVVGGTLSAGVVGVFVGPIVLAVLHDLAREWIDGPDRDAGSGSA</sequence>
<comment type="similarity">
    <text evidence="2">Belongs to the autoinducer-2 exporter (AI-2E) (TC 2.A.86) family.</text>
</comment>
<feature type="transmembrane region" description="Helical" evidence="8">
    <location>
        <begin position="81"/>
        <end position="100"/>
    </location>
</feature>
<dbReference type="Proteomes" id="UP000826300">
    <property type="component" value="Chromosome"/>
</dbReference>
<evidence type="ECO:0000256" key="1">
    <source>
        <dbReference type="ARBA" id="ARBA00004651"/>
    </source>
</evidence>
<dbReference type="PANTHER" id="PTHR21716:SF67">
    <property type="entry name" value="TRANSPORT PROTEIN YDIK-RELATED"/>
    <property type="match status" value="1"/>
</dbReference>
<proteinExistence type="inferred from homology"/>
<feature type="transmembrane region" description="Helical" evidence="8">
    <location>
        <begin position="177"/>
        <end position="198"/>
    </location>
</feature>
<organism evidence="9 10">
    <name type="scientific">Neotabrizicola shimadae</name>
    <dbReference type="NCBI Taxonomy" id="2807096"/>
    <lineage>
        <taxon>Bacteria</taxon>
        <taxon>Pseudomonadati</taxon>
        <taxon>Pseudomonadota</taxon>
        <taxon>Alphaproteobacteria</taxon>
        <taxon>Rhodobacterales</taxon>
        <taxon>Paracoccaceae</taxon>
        <taxon>Neotabrizicola</taxon>
    </lineage>
</organism>